<dbReference type="Gene3D" id="2.30.30.1130">
    <property type="match status" value="2"/>
</dbReference>
<evidence type="ECO:0000259" key="1">
    <source>
        <dbReference type="Pfam" id="PF07563"/>
    </source>
</evidence>
<feature type="domain" description="DUF1541" evidence="1">
    <location>
        <begin position="94"/>
        <end position="144"/>
    </location>
</feature>
<dbReference type="InterPro" id="IPR011438">
    <property type="entry name" value="DUF1541"/>
</dbReference>
<reference evidence="2 3" key="1">
    <citation type="submission" date="2018-08" db="EMBL/GenBank/DDBJ databases">
        <title>Bacillus chawlae sp. nov., Bacillus glennii sp. nov., and Bacillus saganii sp. nov. Isolated from the Vehicle Assembly Building at Kennedy Space Center where the Viking Spacecraft were Assembled.</title>
        <authorList>
            <person name="Seuylemezian A."/>
            <person name="Vaishampayan P."/>
        </authorList>
    </citation>
    <scope>NUCLEOTIDE SEQUENCE [LARGE SCALE GENOMIC DNA]</scope>
    <source>
        <strain evidence="2 3">V47-23a</strain>
    </source>
</reference>
<evidence type="ECO:0000313" key="2">
    <source>
        <dbReference type="EMBL" id="RFU69715.1"/>
    </source>
</evidence>
<comment type="caution">
    <text evidence="2">The sequence shown here is derived from an EMBL/GenBank/DDBJ whole genome shotgun (WGS) entry which is preliminary data.</text>
</comment>
<gene>
    <name evidence="2" type="ORF">D0469_08930</name>
</gene>
<dbReference type="RefSeq" id="WP_117326403.1">
    <property type="nucleotide sequence ID" value="NZ_QVTE01000022.1"/>
</dbReference>
<keyword evidence="3" id="KW-1185">Reference proteome</keyword>
<feature type="domain" description="DUF1541" evidence="1">
    <location>
        <begin position="44"/>
        <end position="81"/>
    </location>
</feature>
<organism evidence="2 3">
    <name type="scientific">Peribacillus saganii</name>
    <dbReference type="NCBI Taxonomy" id="2303992"/>
    <lineage>
        <taxon>Bacteria</taxon>
        <taxon>Bacillati</taxon>
        <taxon>Bacillota</taxon>
        <taxon>Bacilli</taxon>
        <taxon>Bacillales</taxon>
        <taxon>Bacillaceae</taxon>
        <taxon>Peribacillus</taxon>
    </lineage>
</organism>
<dbReference type="EMBL" id="QVTE01000022">
    <property type="protein sequence ID" value="RFU69715.1"/>
    <property type="molecule type" value="Genomic_DNA"/>
</dbReference>
<dbReference type="Proteomes" id="UP000264541">
    <property type="component" value="Unassembled WGS sequence"/>
</dbReference>
<sequence length="159" mass="17445">MTLVLNVSNHLIDYADSLAEEIVDGVLHSMKLEIPQLEKEQARMKGAEATIVGAYDTTVYAVSYTPTTGGEKVTNHKWVIQEDLKDAGDTPYKVGDEVTLNVEHMEGMKGAQATIDTAEQTTIYMVDYTPTTGGERVKNHQWVTADELQPIEGGEHAGH</sequence>
<protein>
    <submittedName>
        <fullName evidence="2">DUF1541 domain-containing protein</fullName>
    </submittedName>
</protein>
<dbReference type="OrthoDB" id="1701949at2"/>
<accession>A0A372LQ38</accession>
<proteinExistence type="predicted"/>
<evidence type="ECO:0000313" key="3">
    <source>
        <dbReference type="Proteomes" id="UP000264541"/>
    </source>
</evidence>
<dbReference type="Pfam" id="PF07563">
    <property type="entry name" value="DUF1541"/>
    <property type="match status" value="2"/>
</dbReference>
<dbReference type="AlphaFoldDB" id="A0A372LQ38"/>
<name>A0A372LQ38_9BACI</name>